<evidence type="ECO:0000313" key="4">
    <source>
        <dbReference type="Proteomes" id="UP000279562"/>
    </source>
</evidence>
<proteinExistence type="predicted"/>
<dbReference type="InterPro" id="IPR012373">
    <property type="entry name" value="Ferrdict_sens_TM"/>
</dbReference>
<dbReference type="PIRSF" id="PIRSF018266">
    <property type="entry name" value="FecR"/>
    <property type="match status" value="1"/>
</dbReference>
<dbReference type="AlphaFoldDB" id="A0A3P2AAT7"/>
<dbReference type="InterPro" id="IPR032508">
    <property type="entry name" value="FecR_C"/>
</dbReference>
<evidence type="ECO:0000259" key="2">
    <source>
        <dbReference type="Pfam" id="PF16344"/>
    </source>
</evidence>
<feature type="domain" description="FecR protein" evidence="1">
    <location>
        <begin position="118"/>
        <end position="210"/>
    </location>
</feature>
<dbReference type="InterPro" id="IPR006860">
    <property type="entry name" value="FecR"/>
</dbReference>
<sequence>MRKQSAGNTQYVQKEALFRFFSGEASLDEKMQIKEWVERSEENLREFNAQRKLFDMINFIQEEENAKHIKATPAKRIQIRNLIKIAAAVILTFLVTQIHHQYTAHDEMIPALCSVYAPAGQRTQVTLPDGTTVWLNACTTLKYPTSFASSGLRRVTLNGEAYFEVTHQAKNPFIVETDKCDIEVLGTHFNVEAYPHTTKFETCLMEGSVKVTSKGKEPDSVVLKPHEKVSLEKGRLKVSTVTDYNAYLWKEGIISIRNQSFSDIMQTFEKYFATRILVKNKKVLKYSYTGKFRQTDGIDYALRILQNDLHFTFHYDMEQQTITIE</sequence>
<evidence type="ECO:0000259" key="1">
    <source>
        <dbReference type="Pfam" id="PF04773"/>
    </source>
</evidence>
<keyword evidence="4" id="KW-1185">Reference proteome</keyword>
<reference evidence="3 4" key="1">
    <citation type="submission" date="2018-11" db="EMBL/GenBank/DDBJ databases">
        <title>Genomes From Bacteria Associated with the Canine Oral Cavity: a Test Case for Automated Genome-Based Taxonomic Assignment.</title>
        <authorList>
            <person name="Coil D.A."/>
            <person name="Jospin G."/>
            <person name="Darling A.E."/>
            <person name="Wallis C."/>
            <person name="Davis I.J."/>
            <person name="Harris S."/>
            <person name="Eisen J.A."/>
            <person name="Holcombe L.J."/>
            <person name="O'Flynn C."/>
        </authorList>
    </citation>
    <scope>NUCLEOTIDE SEQUENCE [LARGE SCALE GENOMIC DNA]</scope>
    <source>
        <strain evidence="3 4">OH1047_COT-310</strain>
    </source>
</reference>
<dbReference type="EMBL" id="RQYF01000009">
    <property type="protein sequence ID" value="RRD92547.1"/>
    <property type="molecule type" value="Genomic_DNA"/>
</dbReference>
<dbReference type="PANTHER" id="PTHR30273:SF2">
    <property type="entry name" value="PROTEIN FECR"/>
    <property type="match status" value="1"/>
</dbReference>
<dbReference type="PANTHER" id="PTHR30273">
    <property type="entry name" value="PERIPLASMIC SIGNAL SENSOR AND SIGMA FACTOR ACTIVATOR FECR-RELATED"/>
    <property type="match status" value="1"/>
</dbReference>
<dbReference type="FunFam" id="2.60.120.1440:FF:000001">
    <property type="entry name" value="Putative anti-sigma factor"/>
    <property type="match status" value="1"/>
</dbReference>
<dbReference type="Gene3D" id="2.60.120.1440">
    <property type="match status" value="1"/>
</dbReference>
<accession>A0A3P2AAT7</accession>
<evidence type="ECO:0000313" key="3">
    <source>
        <dbReference type="EMBL" id="RRD92547.1"/>
    </source>
</evidence>
<comment type="caution">
    <text evidence="3">The sequence shown here is derived from an EMBL/GenBank/DDBJ whole genome shotgun (WGS) entry which is preliminary data.</text>
</comment>
<dbReference type="Pfam" id="PF04773">
    <property type="entry name" value="FecR"/>
    <property type="match status" value="1"/>
</dbReference>
<name>A0A3P2AAT7_9BACE</name>
<dbReference type="Pfam" id="PF16344">
    <property type="entry name" value="FecR_C"/>
    <property type="match status" value="1"/>
</dbReference>
<dbReference type="Gene3D" id="3.55.50.30">
    <property type="match status" value="1"/>
</dbReference>
<organism evidence="3 4">
    <name type="scientific">Prevotella heparinolytica</name>
    <dbReference type="NCBI Taxonomy" id="28113"/>
    <lineage>
        <taxon>Bacteria</taxon>
        <taxon>Pseudomonadati</taxon>
        <taxon>Bacteroidota</taxon>
        <taxon>Bacteroidia</taxon>
        <taxon>Bacteroidales</taxon>
        <taxon>Bacteroidaceae</taxon>
        <taxon>Bacteroides</taxon>
    </lineage>
</organism>
<gene>
    <name evidence="3" type="ORF">EII33_03425</name>
</gene>
<feature type="domain" description="Protein FecR C-terminal" evidence="2">
    <location>
        <begin position="254"/>
        <end position="324"/>
    </location>
</feature>
<dbReference type="GO" id="GO:0016989">
    <property type="term" value="F:sigma factor antagonist activity"/>
    <property type="evidence" value="ECO:0007669"/>
    <property type="project" value="TreeGrafter"/>
</dbReference>
<dbReference type="RefSeq" id="WP_125238546.1">
    <property type="nucleotide sequence ID" value="NZ_RQYF01000009.1"/>
</dbReference>
<dbReference type="Proteomes" id="UP000279562">
    <property type="component" value="Unassembled WGS sequence"/>
</dbReference>
<protein>
    <submittedName>
        <fullName evidence="3">DUF4974 domain-containing protein</fullName>
    </submittedName>
</protein>